<reference evidence="6 9" key="1">
    <citation type="journal article" date="2019" name="Int. J. Syst. Evol. Microbiol.">
        <title>The Global Catalogue of Microorganisms (GCM) 10K type strain sequencing project: providing services to taxonomists for standard genome sequencing and annotation.</title>
        <authorList>
            <consortium name="The Broad Institute Genomics Platform"/>
            <consortium name="The Broad Institute Genome Sequencing Center for Infectious Disease"/>
            <person name="Wu L."/>
            <person name="Ma J."/>
        </authorList>
    </citation>
    <scope>NUCLEOTIDE SEQUENCE [LARGE SCALE GENOMIC DNA]</scope>
    <source>
        <strain evidence="6 9">JCM 10667</strain>
    </source>
</reference>
<dbReference type="EMBL" id="JACHMV010000001">
    <property type="protein sequence ID" value="MBB4775929.1"/>
    <property type="molecule type" value="Genomic_DNA"/>
</dbReference>
<dbReference type="EMBL" id="BAAAHD010000032">
    <property type="protein sequence ID" value="GAA0570692.1"/>
    <property type="molecule type" value="Genomic_DNA"/>
</dbReference>
<keyword evidence="2 7" id="KW-0238">DNA-binding</keyword>
<evidence type="ECO:0000313" key="7">
    <source>
        <dbReference type="EMBL" id="MBB4775929.1"/>
    </source>
</evidence>
<dbReference type="Gene3D" id="1.10.10.10">
    <property type="entry name" value="Winged helix-like DNA-binding domain superfamily/Winged helix DNA-binding domain"/>
    <property type="match status" value="1"/>
</dbReference>
<dbReference type="SUPFAM" id="SSF55781">
    <property type="entry name" value="GAF domain-like"/>
    <property type="match status" value="1"/>
</dbReference>
<dbReference type="RefSeq" id="WP_184885518.1">
    <property type="nucleotide sequence ID" value="NZ_BAAAHD010000032.1"/>
</dbReference>
<evidence type="ECO:0000259" key="4">
    <source>
        <dbReference type="PROSITE" id="PS51077"/>
    </source>
</evidence>
<dbReference type="InterPro" id="IPR036390">
    <property type="entry name" value="WH_DNA-bd_sf"/>
</dbReference>
<reference evidence="7 8" key="2">
    <citation type="submission" date="2020-08" db="EMBL/GenBank/DDBJ databases">
        <title>Sequencing the genomes of 1000 actinobacteria strains.</title>
        <authorList>
            <person name="Klenk H.-P."/>
        </authorList>
    </citation>
    <scope>NUCLEOTIDE SEQUENCE [LARGE SCALE GENOMIC DNA]</scope>
    <source>
        <strain evidence="7 8">DSM 44772</strain>
    </source>
</reference>
<dbReference type="InterPro" id="IPR050707">
    <property type="entry name" value="HTH_MetabolicPath_Reg"/>
</dbReference>
<dbReference type="Proteomes" id="UP000549343">
    <property type="component" value="Unassembled WGS sequence"/>
</dbReference>
<dbReference type="Pfam" id="PF01614">
    <property type="entry name" value="IclR_C"/>
    <property type="match status" value="1"/>
</dbReference>
<dbReference type="PANTHER" id="PTHR30136:SF24">
    <property type="entry name" value="HTH-TYPE TRANSCRIPTIONAL REPRESSOR ALLR"/>
    <property type="match status" value="1"/>
</dbReference>
<reference evidence="6" key="3">
    <citation type="submission" date="2023-12" db="EMBL/GenBank/DDBJ databases">
        <authorList>
            <person name="Sun Q."/>
            <person name="Inoue M."/>
        </authorList>
    </citation>
    <scope>NUCLEOTIDE SEQUENCE</scope>
    <source>
        <strain evidence="6">JCM 10667</strain>
    </source>
</reference>
<gene>
    <name evidence="7" type="ORF">F4557_004347</name>
    <name evidence="6" type="ORF">GCM10009546_36810</name>
</gene>
<evidence type="ECO:0000256" key="3">
    <source>
        <dbReference type="ARBA" id="ARBA00023163"/>
    </source>
</evidence>
<evidence type="ECO:0000256" key="2">
    <source>
        <dbReference type="ARBA" id="ARBA00023125"/>
    </source>
</evidence>
<sequence length="237" mass="24548">MSTPETNGSRRSHVGSQTLARGLRALIAVVESPDGMTVQRLAAELGVHRSIAYRILQTLVDFGFVTHGADGAYWPGSRLAGLSTAYLPTLRTTAAPVMRRLADEVGCMVSLFVAEGREAVSIELVEPLTVTHHIAFRAGMRTPLDRGAAGYALLASMPPAAGEPDAVARARAAGYATSAGEVEAGAFAIAAPIADVHPPAALSIMSHREAQVLAAREHIVRAVAEIAAAAASPAGRA</sequence>
<dbReference type="InterPro" id="IPR036388">
    <property type="entry name" value="WH-like_DNA-bd_sf"/>
</dbReference>
<accession>A0A7W7IF17</accession>
<dbReference type="SMART" id="SM00346">
    <property type="entry name" value="HTH_ICLR"/>
    <property type="match status" value="1"/>
</dbReference>
<evidence type="ECO:0000259" key="5">
    <source>
        <dbReference type="PROSITE" id="PS51078"/>
    </source>
</evidence>
<dbReference type="GO" id="GO:0003677">
    <property type="term" value="F:DNA binding"/>
    <property type="evidence" value="ECO:0007669"/>
    <property type="project" value="UniProtKB-KW"/>
</dbReference>
<name>A0A7W7IF17_9ACTN</name>
<proteinExistence type="predicted"/>
<dbReference type="Pfam" id="PF09339">
    <property type="entry name" value="HTH_IclR"/>
    <property type="match status" value="1"/>
</dbReference>
<dbReference type="Gene3D" id="3.30.450.40">
    <property type="match status" value="2"/>
</dbReference>
<keyword evidence="9" id="KW-1185">Reference proteome</keyword>
<dbReference type="GO" id="GO:0045892">
    <property type="term" value="P:negative regulation of DNA-templated transcription"/>
    <property type="evidence" value="ECO:0007669"/>
    <property type="project" value="TreeGrafter"/>
</dbReference>
<keyword evidence="1" id="KW-0805">Transcription regulation</keyword>
<dbReference type="InterPro" id="IPR005471">
    <property type="entry name" value="Tscrpt_reg_IclR_N"/>
</dbReference>
<feature type="domain" description="IclR-ED" evidence="5">
    <location>
        <begin position="78"/>
        <end position="237"/>
    </location>
</feature>
<dbReference type="InterPro" id="IPR014757">
    <property type="entry name" value="Tscrpt_reg_IclR_C"/>
</dbReference>
<dbReference type="PROSITE" id="PS51077">
    <property type="entry name" value="HTH_ICLR"/>
    <property type="match status" value="1"/>
</dbReference>
<evidence type="ECO:0000256" key="1">
    <source>
        <dbReference type="ARBA" id="ARBA00023015"/>
    </source>
</evidence>
<organism evidence="7 8">
    <name type="scientific">Actinomadura livida</name>
    <dbReference type="NCBI Taxonomy" id="79909"/>
    <lineage>
        <taxon>Bacteria</taxon>
        <taxon>Bacillati</taxon>
        <taxon>Actinomycetota</taxon>
        <taxon>Actinomycetes</taxon>
        <taxon>Streptosporangiales</taxon>
        <taxon>Thermomonosporaceae</taxon>
        <taxon>Actinomadura</taxon>
    </lineage>
</organism>
<dbReference type="GO" id="GO:0003700">
    <property type="term" value="F:DNA-binding transcription factor activity"/>
    <property type="evidence" value="ECO:0007669"/>
    <property type="project" value="TreeGrafter"/>
</dbReference>
<dbReference type="InterPro" id="IPR029016">
    <property type="entry name" value="GAF-like_dom_sf"/>
</dbReference>
<evidence type="ECO:0000313" key="9">
    <source>
        <dbReference type="Proteomes" id="UP001501427"/>
    </source>
</evidence>
<keyword evidence="3" id="KW-0804">Transcription</keyword>
<dbReference type="SUPFAM" id="SSF46785">
    <property type="entry name" value="Winged helix' DNA-binding domain"/>
    <property type="match status" value="1"/>
</dbReference>
<feature type="domain" description="HTH iclR-type" evidence="4">
    <location>
        <begin position="16"/>
        <end position="77"/>
    </location>
</feature>
<dbReference type="PANTHER" id="PTHR30136">
    <property type="entry name" value="HELIX-TURN-HELIX TRANSCRIPTIONAL REGULATOR, ICLR FAMILY"/>
    <property type="match status" value="1"/>
</dbReference>
<evidence type="ECO:0000313" key="8">
    <source>
        <dbReference type="Proteomes" id="UP000549343"/>
    </source>
</evidence>
<dbReference type="Proteomes" id="UP001501427">
    <property type="component" value="Unassembled WGS sequence"/>
</dbReference>
<dbReference type="AlphaFoldDB" id="A0A7W7IF17"/>
<evidence type="ECO:0000313" key="6">
    <source>
        <dbReference type="EMBL" id="GAA0570692.1"/>
    </source>
</evidence>
<protein>
    <submittedName>
        <fullName evidence="7">DNA-binding IclR family transcriptional regulator</fullName>
    </submittedName>
    <submittedName>
        <fullName evidence="6">Helix-turn-helix domain-containing protein</fullName>
    </submittedName>
</protein>
<dbReference type="PROSITE" id="PS51078">
    <property type="entry name" value="ICLR_ED"/>
    <property type="match status" value="1"/>
</dbReference>
<comment type="caution">
    <text evidence="7">The sequence shown here is derived from an EMBL/GenBank/DDBJ whole genome shotgun (WGS) entry which is preliminary data.</text>
</comment>